<evidence type="ECO:0000313" key="3">
    <source>
        <dbReference type="Proteomes" id="UP000234585"/>
    </source>
</evidence>
<evidence type="ECO:0000313" key="2">
    <source>
        <dbReference type="EMBL" id="PLB35473.1"/>
    </source>
</evidence>
<keyword evidence="1" id="KW-0812">Transmembrane</keyword>
<dbReference type="OrthoDB" id="10016939at2759"/>
<evidence type="ECO:0000256" key="1">
    <source>
        <dbReference type="SAM" id="Phobius"/>
    </source>
</evidence>
<dbReference type="GeneID" id="36526626"/>
<dbReference type="Proteomes" id="UP000234585">
    <property type="component" value="Unassembled WGS sequence"/>
</dbReference>
<accession>A0A2I2F4B8</accession>
<keyword evidence="1" id="KW-1133">Transmembrane helix</keyword>
<gene>
    <name evidence="2" type="ORF">BDW47DRAFT_62494</name>
</gene>
<feature type="transmembrane region" description="Helical" evidence="1">
    <location>
        <begin position="23"/>
        <end position="44"/>
    </location>
</feature>
<keyword evidence="3" id="KW-1185">Reference proteome</keyword>
<feature type="transmembrane region" description="Helical" evidence="1">
    <location>
        <begin position="56"/>
        <end position="77"/>
    </location>
</feature>
<name>A0A2I2F4B8_ASPCN</name>
<reference evidence="2 3" key="1">
    <citation type="submission" date="2017-12" db="EMBL/GenBank/DDBJ databases">
        <authorList>
            <consortium name="DOE Joint Genome Institute"/>
            <person name="Haridas S."/>
            <person name="Kjaerbolling I."/>
            <person name="Vesth T.C."/>
            <person name="Frisvad J.C."/>
            <person name="Nybo J.L."/>
            <person name="Theobald S."/>
            <person name="Kuo A."/>
            <person name="Bowyer P."/>
            <person name="Matsuda Y."/>
            <person name="Mondo S."/>
            <person name="Lyhne E.K."/>
            <person name="Kogle M.E."/>
            <person name="Clum A."/>
            <person name="Lipzen A."/>
            <person name="Salamov A."/>
            <person name="Ngan C.Y."/>
            <person name="Daum C."/>
            <person name="Chiniquy J."/>
            <person name="Barry K."/>
            <person name="LaButti K."/>
            <person name="Simmons B.A."/>
            <person name="Magnuson J.K."/>
            <person name="Mortensen U.H."/>
            <person name="Larsen T.O."/>
            <person name="Grigoriev I.V."/>
            <person name="Baker S.E."/>
            <person name="Andersen M.R."/>
            <person name="Nordberg H.P."/>
            <person name="Cantor M.N."/>
            <person name="Hua S.X."/>
        </authorList>
    </citation>
    <scope>NUCLEOTIDE SEQUENCE [LARGE SCALE GENOMIC DNA]</scope>
    <source>
        <strain evidence="2 3">CBS 102.13</strain>
    </source>
</reference>
<protein>
    <submittedName>
        <fullName evidence="2">Uncharacterized protein</fullName>
    </submittedName>
</protein>
<sequence length="90" mass="10387">MGICMIWFCFQRVAVHERCFIDIYPSLLIDLCFHAYAQFSFVFSHLSSHHCFGSRGISRAMLVFVHFLFLSLSFLFVSPCCYVSSSLCLV</sequence>
<keyword evidence="1" id="KW-0472">Membrane</keyword>
<dbReference type="AlphaFoldDB" id="A0A2I2F4B8"/>
<dbReference type="RefSeq" id="XP_024669485.1">
    <property type="nucleotide sequence ID" value="XM_024819466.1"/>
</dbReference>
<organism evidence="2 3">
    <name type="scientific">Aspergillus candidus</name>
    <dbReference type="NCBI Taxonomy" id="41067"/>
    <lineage>
        <taxon>Eukaryota</taxon>
        <taxon>Fungi</taxon>
        <taxon>Dikarya</taxon>
        <taxon>Ascomycota</taxon>
        <taxon>Pezizomycotina</taxon>
        <taxon>Eurotiomycetes</taxon>
        <taxon>Eurotiomycetidae</taxon>
        <taxon>Eurotiales</taxon>
        <taxon>Aspergillaceae</taxon>
        <taxon>Aspergillus</taxon>
        <taxon>Aspergillus subgen. Circumdati</taxon>
    </lineage>
</organism>
<proteinExistence type="predicted"/>
<dbReference type="EMBL" id="KZ559162">
    <property type="protein sequence ID" value="PLB35473.1"/>
    <property type="molecule type" value="Genomic_DNA"/>
</dbReference>